<dbReference type="EMBL" id="SODP01000002">
    <property type="protein sequence ID" value="TDW70597.1"/>
    <property type="molecule type" value="Genomic_DNA"/>
</dbReference>
<sequence length="71" mass="7875">MIIVKPVPPDAFTSVHDNDGNTGWLHDCGAFAYSPNQPRRCGVCWSAGRTSWAHNGSWQRAYVIRQTSEVA</sequence>
<protein>
    <submittedName>
        <fullName evidence="1">Uncharacterized protein</fullName>
    </submittedName>
</protein>
<keyword evidence="2" id="KW-1185">Reference proteome</keyword>
<reference evidence="1 2" key="1">
    <citation type="submission" date="2019-03" db="EMBL/GenBank/DDBJ databases">
        <title>Genomic Encyclopedia of Type Strains, Phase III (KMG-III): the genomes of soil and plant-associated and newly described type strains.</title>
        <authorList>
            <person name="Whitman W."/>
        </authorList>
    </citation>
    <scope>NUCLEOTIDE SEQUENCE [LARGE SCALE GENOMIC DNA]</scope>
    <source>
        <strain evidence="1 2">VKM Ac-2573</strain>
    </source>
</reference>
<evidence type="ECO:0000313" key="2">
    <source>
        <dbReference type="Proteomes" id="UP000295146"/>
    </source>
</evidence>
<accession>A0A4V6Q9C4</accession>
<dbReference type="RefSeq" id="WP_134105767.1">
    <property type="nucleotide sequence ID" value="NZ_SODP01000002.1"/>
</dbReference>
<proteinExistence type="predicted"/>
<evidence type="ECO:0000313" key="1">
    <source>
        <dbReference type="EMBL" id="TDW70597.1"/>
    </source>
</evidence>
<dbReference type="AlphaFoldDB" id="A0A4V6Q9C4"/>
<dbReference type="OrthoDB" id="3829368at2"/>
<name>A0A4V6Q9C4_9ACTN</name>
<dbReference type="Proteomes" id="UP000295146">
    <property type="component" value="Unassembled WGS sequence"/>
</dbReference>
<gene>
    <name evidence="1" type="ORF">EV653_4651</name>
</gene>
<comment type="caution">
    <text evidence="1">The sequence shown here is derived from an EMBL/GenBank/DDBJ whole genome shotgun (WGS) entry which is preliminary data.</text>
</comment>
<organism evidence="1 2">
    <name type="scientific">Kribbella pratensis</name>
    <dbReference type="NCBI Taxonomy" id="2512112"/>
    <lineage>
        <taxon>Bacteria</taxon>
        <taxon>Bacillati</taxon>
        <taxon>Actinomycetota</taxon>
        <taxon>Actinomycetes</taxon>
        <taxon>Propionibacteriales</taxon>
        <taxon>Kribbellaceae</taxon>
        <taxon>Kribbella</taxon>
    </lineage>
</organism>